<proteinExistence type="predicted"/>
<comment type="caution">
    <text evidence="1">The sequence shown here is derived from an EMBL/GenBank/DDBJ whole genome shotgun (WGS) entry which is preliminary data.</text>
</comment>
<dbReference type="SUPFAM" id="SSF55729">
    <property type="entry name" value="Acyl-CoA N-acyltransferases (Nat)"/>
    <property type="match status" value="1"/>
</dbReference>
<dbReference type="RefSeq" id="WP_253762514.1">
    <property type="nucleotide sequence ID" value="NZ_JAMZDZ010000001.1"/>
</dbReference>
<protein>
    <recommendedName>
        <fullName evidence="3">N-acetyltransferase domain-containing protein</fullName>
    </recommendedName>
</protein>
<name>A0ABV8LY03_9ACTN</name>
<dbReference type="Proteomes" id="UP001595816">
    <property type="component" value="Unassembled WGS sequence"/>
</dbReference>
<evidence type="ECO:0000313" key="1">
    <source>
        <dbReference type="EMBL" id="MFC4135930.1"/>
    </source>
</evidence>
<accession>A0ABV8LY03</accession>
<sequence length="182" mass="20733">MRYEMAEELEQPRLDQAWATYSAAFDELRAATVERNVMYRHEFDVVMLDKRIEKHYAVDPAIDRVVALATFTNALDALTWLSPEYFAARWPDQFAKKQIWYLGFFAIHPEYRHSGIFEAVITQMWRPIHASGGVAALDICGVNISLGLAGAITRTLKDLTPAMVTEEIDVQTYWAFSLDAPA</sequence>
<reference evidence="2" key="1">
    <citation type="journal article" date="2019" name="Int. J. Syst. Evol. Microbiol.">
        <title>The Global Catalogue of Microorganisms (GCM) 10K type strain sequencing project: providing services to taxonomists for standard genome sequencing and annotation.</title>
        <authorList>
            <consortium name="The Broad Institute Genomics Platform"/>
            <consortium name="The Broad Institute Genome Sequencing Center for Infectious Disease"/>
            <person name="Wu L."/>
            <person name="Ma J."/>
        </authorList>
    </citation>
    <scope>NUCLEOTIDE SEQUENCE [LARGE SCALE GENOMIC DNA]</scope>
    <source>
        <strain evidence="2">CGMCC 4.7289</strain>
    </source>
</reference>
<keyword evidence="2" id="KW-1185">Reference proteome</keyword>
<evidence type="ECO:0000313" key="2">
    <source>
        <dbReference type="Proteomes" id="UP001595816"/>
    </source>
</evidence>
<evidence type="ECO:0008006" key="3">
    <source>
        <dbReference type="Google" id="ProtNLM"/>
    </source>
</evidence>
<dbReference type="EMBL" id="JBHSAY010000028">
    <property type="protein sequence ID" value="MFC4135930.1"/>
    <property type="molecule type" value="Genomic_DNA"/>
</dbReference>
<organism evidence="1 2">
    <name type="scientific">Hamadaea flava</name>
    <dbReference type="NCBI Taxonomy" id="1742688"/>
    <lineage>
        <taxon>Bacteria</taxon>
        <taxon>Bacillati</taxon>
        <taxon>Actinomycetota</taxon>
        <taxon>Actinomycetes</taxon>
        <taxon>Micromonosporales</taxon>
        <taxon>Micromonosporaceae</taxon>
        <taxon>Hamadaea</taxon>
    </lineage>
</organism>
<dbReference type="InterPro" id="IPR016181">
    <property type="entry name" value="Acyl_CoA_acyltransferase"/>
</dbReference>
<gene>
    <name evidence="1" type="ORF">ACFOZ4_35450</name>
</gene>